<keyword evidence="4" id="KW-0206">Cytoskeleton</keyword>
<evidence type="ECO:0000256" key="3">
    <source>
        <dbReference type="ARBA" id="ARBA00022840"/>
    </source>
</evidence>
<evidence type="ECO:0000259" key="8">
    <source>
        <dbReference type="PROSITE" id="PS50067"/>
    </source>
</evidence>
<dbReference type="PANTHER" id="PTHR47969">
    <property type="entry name" value="CHROMOSOME-ASSOCIATED KINESIN KIF4A-RELATED"/>
    <property type="match status" value="1"/>
</dbReference>
<dbReference type="GO" id="GO:0051231">
    <property type="term" value="P:spindle elongation"/>
    <property type="evidence" value="ECO:0007669"/>
    <property type="project" value="TreeGrafter"/>
</dbReference>
<evidence type="ECO:0000256" key="7">
    <source>
        <dbReference type="SAM" id="MobiDB-lite"/>
    </source>
</evidence>
<dbReference type="GO" id="GO:0005875">
    <property type="term" value="C:microtubule associated complex"/>
    <property type="evidence" value="ECO:0007669"/>
    <property type="project" value="TreeGrafter"/>
</dbReference>
<feature type="coiled-coil region" evidence="6">
    <location>
        <begin position="50"/>
        <end position="77"/>
    </location>
</feature>
<keyword evidence="10" id="KW-1185">Reference proteome</keyword>
<reference evidence="9" key="1">
    <citation type="submission" date="2019-09" db="EMBL/GenBank/DDBJ databases">
        <title>Bird 10,000 Genomes (B10K) Project - Family phase.</title>
        <authorList>
            <person name="Zhang G."/>
        </authorList>
    </citation>
    <scope>NUCLEOTIDE SEQUENCE</scope>
    <source>
        <strain evidence="9">B10K-DU-001-09</strain>
        <tissue evidence="9">Muscle</tissue>
    </source>
</reference>
<keyword evidence="3" id="KW-0067">ATP-binding</keyword>
<dbReference type="Pfam" id="PF00225">
    <property type="entry name" value="Kinesin"/>
    <property type="match status" value="1"/>
</dbReference>
<accession>A0A851N6B9</accession>
<dbReference type="GO" id="GO:0005524">
    <property type="term" value="F:ATP binding"/>
    <property type="evidence" value="ECO:0007669"/>
    <property type="project" value="UniProtKB-KW"/>
</dbReference>
<evidence type="ECO:0000256" key="6">
    <source>
        <dbReference type="SAM" id="Coils"/>
    </source>
</evidence>
<evidence type="ECO:0000313" key="9">
    <source>
        <dbReference type="EMBL" id="NXC34565.1"/>
    </source>
</evidence>
<protein>
    <submittedName>
        <fullName evidence="9">KIF7 protein</fullName>
    </submittedName>
</protein>
<dbReference type="GO" id="GO:0003777">
    <property type="term" value="F:microtubule motor activity"/>
    <property type="evidence" value="ECO:0007669"/>
    <property type="project" value="InterPro"/>
</dbReference>
<dbReference type="GO" id="GO:0007018">
    <property type="term" value="P:microtubule-based movement"/>
    <property type="evidence" value="ECO:0007669"/>
    <property type="project" value="InterPro"/>
</dbReference>
<dbReference type="InterPro" id="IPR027640">
    <property type="entry name" value="Kinesin-like_fam"/>
</dbReference>
<comment type="caution">
    <text evidence="9">The sequence shown here is derived from an EMBL/GenBank/DDBJ whole genome shotgun (WGS) entry which is preliminary data.</text>
</comment>
<proteinExistence type="inferred from homology"/>
<comment type="similarity">
    <text evidence="5">Belongs to the TRAFAC class myosin-kinesin ATPase superfamily. Kinesin family.</text>
</comment>
<comment type="subcellular location">
    <subcellularLocation>
        <location evidence="1">Cytoplasm</location>
        <location evidence="1">Cytoskeleton</location>
    </subcellularLocation>
</comment>
<evidence type="ECO:0000256" key="5">
    <source>
        <dbReference type="PROSITE-ProRule" id="PRU00283"/>
    </source>
</evidence>
<evidence type="ECO:0000313" key="10">
    <source>
        <dbReference type="Proteomes" id="UP000614027"/>
    </source>
</evidence>
<feature type="compositionally biased region" description="Polar residues" evidence="7">
    <location>
        <begin position="157"/>
        <end position="179"/>
    </location>
</feature>
<dbReference type="AlphaFoldDB" id="A0A851N6B9"/>
<dbReference type="PANTHER" id="PTHR47969:SF8">
    <property type="entry name" value="KINESIN FAMILY MEMBER 7"/>
    <property type="match status" value="1"/>
</dbReference>
<keyword evidence="4" id="KW-0963">Cytoplasm</keyword>
<dbReference type="PROSITE" id="PS50067">
    <property type="entry name" value="KINESIN_MOTOR_2"/>
    <property type="match status" value="1"/>
</dbReference>
<feature type="non-terminal residue" evidence="9">
    <location>
        <position position="1"/>
    </location>
</feature>
<dbReference type="GO" id="GO:0008017">
    <property type="term" value="F:microtubule binding"/>
    <property type="evidence" value="ECO:0007669"/>
    <property type="project" value="InterPro"/>
</dbReference>
<dbReference type="InterPro" id="IPR027417">
    <property type="entry name" value="P-loop_NTPase"/>
</dbReference>
<dbReference type="InterPro" id="IPR036961">
    <property type="entry name" value="Kinesin_motor_dom_sf"/>
</dbReference>
<feature type="non-terminal residue" evidence="9">
    <location>
        <position position="296"/>
    </location>
</feature>
<dbReference type="Proteomes" id="UP000614027">
    <property type="component" value="Unassembled WGS sequence"/>
</dbReference>
<feature type="region of interest" description="Disordered" evidence="7">
    <location>
        <begin position="150"/>
        <end position="179"/>
    </location>
</feature>
<keyword evidence="6" id="KW-0175">Coiled coil</keyword>
<comment type="caution">
    <text evidence="5">Lacks conserved residue(s) required for the propagation of feature annotation.</text>
</comment>
<evidence type="ECO:0000256" key="2">
    <source>
        <dbReference type="ARBA" id="ARBA00022741"/>
    </source>
</evidence>
<dbReference type="OrthoDB" id="3176171at2759"/>
<sequence>RILKDSLGGNAQTVMIACVSPSSSDFDESLNTLNYASRAQNIQNKAVVNCRKETEHIEELHLQIKKLQKALEQRQRSETRIINRSGSAKRCAPDPTARLLAECAHYRTCTDAAYRLLMELQEDSNLTVEQILRVKEWLCAVESERSELTSAGLDSGIESTSMEDQSAEAQGSKLTKAQVNTEKKCESIKDEQVAKLQRQVERLEEENRDFLAALEDAMEQYKLQSDKLQEQQDKISELHVHLEMAMPNLCVPGLLDNLHLVTASQRPHTAPLDAAPSHGLGGIPSGLLPEQSGRVL</sequence>
<feature type="domain" description="Kinesin motor" evidence="8">
    <location>
        <begin position="1"/>
        <end position="42"/>
    </location>
</feature>
<dbReference type="SUPFAM" id="SSF52540">
    <property type="entry name" value="P-loop containing nucleoside triphosphate hydrolases"/>
    <property type="match status" value="1"/>
</dbReference>
<dbReference type="GO" id="GO:0007052">
    <property type="term" value="P:mitotic spindle organization"/>
    <property type="evidence" value="ECO:0007669"/>
    <property type="project" value="TreeGrafter"/>
</dbReference>
<dbReference type="EMBL" id="WBMV01007615">
    <property type="protein sequence ID" value="NXC34565.1"/>
    <property type="molecule type" value="Genomic_DNA"/>
</dbReference>
<dbReference type="Gene3D" id="3.40.850.10">
    <property type="entry name" value="Kinesin motor domain"/>
    <property type="match status" value="1"/>
</dbReference>
<feature type="region of interest" description="Disordered" evidence="7">
    <location>
        <begin position="269"/>
        <end position="296"/>
    </location>
</feature>
<gene>
    <name evidence="9" type="primary">Kif7</name>
    <name evidence="9" type="ORF">CAMPRO_R02080</name>
</gene>
<dbReference type="InterPro" id="IPR001752">
    <property type="entry name" value="Kinesin_motor_dom"/>
</dbReference>
<keyword evidence="2" id="KW-0547">Nucleotide-binding</keyword>
<feature type="coiled-coil region" evidence="6">
    <location>
        <begin position="186"/>
        <end position="238"/>
    </location>
</feature>
<evidence type="ECO:0000256" key="1">
    <source>
        <dbReference type="ARBA" id="ARBA00004245"/>
    </source>
</evidence>
<organism evidence="9 10">
    <name type="scientific">Campylorhamphus procurvoides</name>
    <dbReference type="NCBI Taxonomy" id="190295"/>
    <lineage>
        <taxon>Eukaryota</taxon>
        <taxon>Metazoa</taxon>
        <taxon>Chordata</taxon>
        <taxon>Craniata</taxon>
        <taxon>Vertebrata</taxon>
        <taxon>Euteleostomi</taxon>
        <taxon>Archelosauria</taxon>
        <taxon>Archosauria</taxon>
        <taxon>Dinosauria</taxon>
        <taxon>Saurischia</taxon>
        <taxon>Theropoda</taxon>
        <taxon>Coelurosauria</taxon>
        <taxon>Aves</taxon>
        <taxon>Neognathae</taxon>
        <taxon>Neoaves</taxon>
        <taxon>Telluraves</taxon>
        <taxon>Australaves</taxon>
        <taxon>Passeriformes</taxon>
        <taxon>Dendrocolaptidae</taxon>
        <taxon>Campylorhamphus</taxon>
    </lineage>
</organism>
<evidence type="ECO:0000256" key="4">
    <source>
        <dbReference type="ARBA" id="ARBA00023212"/>
    </source>
</evidence>
<name>A0A851N6B9_9DEND</name>